<evidence type="ECO:0000313" key="7">
    <source>
        <dbReference type="EMBL" id="CAB4940825.1"/>
    </source>
</evidence>
<dbReference type="AlphaFoldDB" id="A0A6J6AJK9"/>
<dbReference type="EMBL" id="CAEZTY010000020">
    <property type="protein sequence ID" value="CAB4582531.1"/>
    <property type="molecule type" value="Genomic_DNA"/>
</dbReference>
<organism evidence="2">
    <name type="scientific">freshwater metagenome</name>
    <dbReference type="NCBI Taxonomy" id="449393"/>
    <lineage>
        <taxon>unclassified sequences</taxon>
        <taxon>metagenomes</taxon>
        <taxon>ecological metagenomes</taxon>
    </lineage>
</organism>
<dbReference type="EMBL" id="CAFBNJ010000005">
    <property type="protein sequence ID" value="CAB4940825.1"/>
    <property type="molecule type" value="Genomic_DNA"/>
</dbReference>
<dbReference type="EMBL" id="CAEZXY010000028">
    <property type="protein sequence ID" value="CAB4706322.1"/>
    <property type="molecule type" value="Genomic_DNA"/>
</dbReference>
<dbReference type="InterPro" id="IPR036388">
    <property type="entry name" value="WH-like_DNA-bd_sf"/>
</dbReference>
<name>A0A6J6AJK9_9ZZZZ</name>
<gene>
    <name evidence="3" type="ORF">UFOPK1762_00740</name>
    <name evidence="4" type="ORF">UFOPK1906_00385</name>
    <name evidence="5" type="ORF">UFOPK2624_00837</name>
    <name evidence="6" type="ORF">UFOPK3010_01089</name>
    <name evidence="1" type="ORF">UFOPK3331_00201</name>
    <name evidence="7" type="ORF">UFOPK3785_00173</name>
    <name evidence="2" type="ORF">UFOPK4201_00236</name>
    <name evidence="8" type="ORF">UFOPK4371_00773</name>
</gene>
<evidence type="ECO:0000313" key="6">
    <source>
        <dbReference type="EMBL" id="CAB4809983.1"/>
    </source>
</evidence>
<dbReference type="Gene3D" id="1.10.10.10">
    <property type="entry name" value="Winged helix-like DNA-binding domain superfamily/Winged helix DNA-binding domain"/>
    <property type="match status" value="1"/>
</dbReference>
<dbReference type="EMBL" id="CAESAL010000004">
    <property type="protein sequence ID" value="CAB4331238.1"/>
    <property type="molecule type" value="Genomic_DNA"/>
</dbReference>
<evidence type="ECO:0000313" key="5">
    <source>
        <dbReference type="EMBL" id="CAB4706322.1"/>
    </source>
</evidence>
<reference evidence="2" key="1">
    <citation type="submission" date="2020-05" db="EMBL/GenBank/DDBJ databases">
        <authorList>
            <person name="Chiriac C."/>
            <person name="Salcher M."/>
            <person name="Ghai R."/>
            <person name="Kavagutti S V."/>
        </authorList>
    </citation>
    <scope>NUCLEOTIDE SEQUENCE</scope>
</reference>
<dbReference type="SUPFAM" id="SSF46785">
    <property type="entry name" value="Winged helix' DNA-binding domain"/>
    <property type="match status" value="1"/>
</dbReference>
<accession>A0A6J6AJK9</accession>
<proteinExistence type="predicted"/>
<sequence length="169" mass="18606">MTRNDPALAEMVCLALVAEGPTHGWAISGLLAPDGEIGRIWSLSRPLTYRALEQLVSDGQIVKIGTAPGSGRSRTLLDVTTAGRENSSEWLDAPVELPKDVRTELLLKFACRTRAGRSLHPLALRQREKFAPLIDESAKVDASHFVGVWRREHLLAIDRFLEIVSLESS</sequence>
<dbReference type="EMBL" id="CAFBRD010000032">
    <property type="protein sequence ID" value="CAB5076571.1"/>
    <property type="molecule type" value="Genomic_DNA"/>
</dbReference>
<dbReference type="EMBL" id="CAEZVC010000013">
    <property type="protein sequence ID" value="CAB4616136.1"/>
    <property type="molecule type" value="Genomic_DNA"/>
</dbReference>
<dbReference type="EMBL" id="CAEUNJ010000006">
    <property type="protein sequence ID" value="CAB4370471.1"/>
    <property type="molecule type" value="Genomic_DNA"/>
</dbReference>
<dbReference type="EMBL" id="CAFAAM010000146">
    <property type="protein sequence ID" value="CAB4809983.1"/>
    <property type="molecule type" value="Genomic_DNA"/>
</dbReference>
<evidence type="ECO:0000313" key="1">
    <source>
        <dbReference type="EMBL" id="CAB4331238.1"/>
    </source>
</evidence>
<dbReference type="InterPro" id="IPR036390">
    <property type="entry name" value="WH_DNA-bd_sf"/>
</dbReference>
<evidence type="ECO:0000313" key="8">
    <source>
        <dbReference type="EMBL" id="CAB5076571.1"/>
    </source>
</evidence>
<evidence type="ECO:0000313" key="3">
    <source>
        <dbReference type="EMBL" id="CAB4582531.1"/>
    </source>
</evidence>
<protein>
    <submittedName>
        <fullName evidence="2">Unannotated protein</fullName>
    </submittedName>
</protein>
<evidence type="ECO:0000313" key="2">
    <source>
        <dbReference type="EMBL" id="CAB4370471.1"/>
    </source>
</evidence>
<evidence type="ECO:0000313" key="4">
    <source>
        <dbReference type="EMBL" id="CAB4616136.1"/>
    </source>
</evidence>